<accession>A0A7X5F2X3</accession>
<comment type="cofactor">
    <cofactor evidence="1 5">
        <name>FAD</name>
        <dbReference type="ChEBI" id="CHEBI:57692"/>
    </cofactor>
</comment>
<evidence type="ECO:0000313" key="10">
    <source>
        <dbReference type="Proteomes" id="UP000586722"/>
    </source>
</evidence>
<organism evidence="9 10">
    <name type="scientific">Pannonibacter tanglangensis</name>
    <dbReference type="NCBI Taxonomy" id="2750084"/>
    <lineage>
        <taxon>Bacteria</taxon>
        <taxon>Pseudomonadati</taxon>
        <taxon>Pseudomonadota</taxon>
        <taxon>Alphaproteobacteria</taxon>
        <taxon>Hyphomicrobiales</taxon>
        <taxon>Stappiaceae</taxon>
        <taxon>Pannonibacter</taxon>
    </lineage>
</organism>
<dbReference type="SUPFAM" id="SSF54373">
    <property type="entry name" value="FAD-linked reductases, C-terminal domain"/>
    <property type="match status" value="1"/>
</dbReference>
<dbReference type="InterPro" id="IPR012132">
    <property type="entry name" value="GMC_OxRdtase"/>
</dbReference>
<feature type="domain" description="Glucose-methanol-choline oxidoreductase N-terminal" evidence="7">
    <location>
        <begin position="80"/>
        <end position="103"/>
    </location>
</feature>
<evidence type="ECO:0000256" key="1">
    <source>
        <dbReference type="ARBA" id="ARBA00001974"/>
    </source>
</evidence>
<dbReference type="GO" id="GO:0050660">
    <property type="term" value="F:flavin adenine dinucleotide binding"/>
    <property type="evidence" value="ECO:0007669"/>
    <property type="project" value="InterPro"/>
</dbReference>
<feature type="domain" description="Glucose-methanol-choline oxidoreductase N-terminal" evidence="8">
    <location>
        <begin position="253"/>
        <end position="267"/>
    </location>
</feature>
<dbReference type="Pfam" id="PF05199">
    <property type="entry name" value="GMC_oxred_C"/>
    <property type="match status" value="1"/>
</dbReference>
<evidence type="ECO:0000313" key="9">
    <source>
        <dbReference type="EMBL" id="NBN78756.1"/>
    </source>
</evidence>
<evidence type="ECO:0000256" key="3">
    <source>
        <dbReference type="ARBA" id="ARBA00022630"/>
    </source>
</evidence>
<dbReference type="InterPro" id="IPR036188">
    <property type="entry name" value="FAD/NAD-bd_sf"/>
</dbReference>
<evidence type="ECO:0000256" key="2">
    <source>
        <dbReference type="ARBA" id="ARBA00010790"/>
    </source>
</evidence>
<dbReference type="GO" id="GO:0016614">
    <property type="term" value="F:oxidoreductase activity, acting on CH-OH group of donors"/>
    <property type="evidence" value="ECO:0007669"/>
    <property type="project" value="InterPro"/>
</dbReference>
<feature type="binding site" evidence="5">
    <location>
        <position position="217"/>
    </location>
    <ligand>
        <name>FAD</name>
        <dbReference type="ChEBI" id="CHEBI:57692"/>
    </ligand>
</feature>
<comment type="caution">
    <text evidence="9">The sequence shown here is derived from an EMBL/GenBank/DDBJ whole genome shotgun (WGS) entry which is preliminary data.</text>
</comment>
<evidence type="ECO:0000259" key="7">
    <source>
        <dbReference type="PROSITE" id="PS00623"/>
    </source>
</evidence>
<reference evidence="10" key="1">
    <citation type="submission" date="2020-01" db="EMBL/GenBank/DDBJ databases">
        <authorList>
            <person name="Fang Y."/>
            <person name="Sun R."/>
            <person name="Nie L."/>
            <person name="He J."/>
            <person name="Hao L."/>
            <person name="Wang L."/>
            <person name="Su S."/>
            <person name="Lv E."/>
            <person name="Zhang Z."/>
            <person name="Xie R."/>
            <person name="Liu H."/>
        </authorList>
    </citation>
    <scope>NUCLEOTIDE SEQUENCE [LARGE SCALE GENOMIC DNA]</scope>
    <source>
        <strain evidence="10">XCT-53</strain>
    </source>
</reference>
<dbReference type="InterPro" id="IPR000172">
    <property type="entry name" value="GMC_OxRdtase_N"/>
</dbReference>
<dbReference type="PANTHER" id="PTHR11552:SF147">
    <property type="entry name" value="CHOLINE DEHYDROGENASE, MITOCHONDRIAL"/>
    <property type="match status" value="1"/>
</dbReference>
<dbReference type="SUPFAM" id="SSF51905">
    <property type="entry name" value="FAD/NAD(P)-binding domain"/>
    <property type="match status" value="1"/>
</dbReference>
<dbReference type="EMBL" id="JAABLQ010000001">
    <property type="protein sequence ID" value="NBN78756.1"/>
    <property type="molecule type" value="Genomic_DNA"/>
</dbReference>
<keyword evidence="3 6" id="KW-0285">Flavoprotein</keyword>
<evidence type="ECO:0000256" key="5">
    <source>
        <dbReference type="PIRSR" id="PIRSR000137-2"/>
    </source>
</evidence>
<evidence type="ECO:0000259" key="8">
    <source>
        <dbReference type="PROSITE" id="PS00624"/>
    </source>
</evidence>
<dbReference type="Pfam" id="PF00732">
    <property type="entry name" value="GMC_oxred_N"/>
    <property type="match status" value="1"/>
</dbReference>
<dbReference type="Gene3D" id="3.30.560.10">
    <property type="entry name" value="Glucose Oxidase, domain 3"/>
    <property type="match status" value="1"/>
</dbReference>
<dbReference type="RefSeq" id="WP_161708647.1">
    <property type="nucleotide sequence ID" value="NZ_JAABLQ010000001.1"/>
</dbReference>
<proteinExistence type="inferred from homology"/>
<keyword evidence="10" id="KW-1185">Reference proteome</keyword>
<dbReference type="PIRSF" id="PIRSF000137">
    <property type="entry name" value="Alcohol_oxidase"/>
    <property type="match status" value="1"/>
</dbReference>
<keyword evidence="4 5" id="KW-0274">FAD</keyword>
<protein>
    <submittedName>
        <fullName evidence="9">GMC family oxidoreductase</fullName>
    </submittedName>
</protein>
<comment type="similarity">
    <text evidence="2 6">Belongs to the GMC oxidoreductase family.</text>
</comment>
<name>A0A7X5F2X3_9HYPH</name>
<dbReference type="PROSITE" id="PS00623">
    <property type="entry name" value="GMC_OXRED_1"/>
    <property type="match status" value="1"/>
</dbReference>
<evidence type="ECO:0000256" key="4">
    <source>
        <dbReference type="ARBA" id="ARBA00022827"/>
    </source>
</evidence>
<gene>
    <name evidence="9" type="ORF">GWI72_10805</name>
</gene>
<dbReference type="Proteomes" id="UP000586722">
    <property type="component" value="Unassembled WGS sequence"/>
</dbReference>
<sequence>MTETFDYVVIGAGSAGSAVAHRLVNAGKTVLLLEAGPADNSMFVHIPATFVRVIGTARTWLYQSEPQPHAQGRVMHIPQGRTLGGGSSVNAMIYIRGQPQDYDTWAAMGARGWAYADVLPYFRRAENNQRLSNAWHGADGPQSVNDPRHRHPLSLAFVKAAQEAGHAYNDDFNGAEQAGTGFYQSTTGNGQRASTAVAYLKPLRGNSKLVVRTGCAVSRLIIENGAATGLSYRREDGSEHTVQARAEVVLSAGALATPKLMMLSGLGPAAELEPLGIPVLRDLPGVGRNFQDHLEVSVYARAKDPISLLGADRGLKAIRHGLQYFLTRSGLLTSNVVECGGFFDTSGSGRPDVQFHVIPTLMGDVGREPLAGHGLSLNPCFLRPKSRGTVKLRSADPNEPILLDPNFLAEQDDVDTLVRGVKLARRILRQPSLQKLIERELLPSEAETLSDAQIEDHVRRYAKTVYHPSGTCRMGEDDEAVVDSQLRVRGIGRLRIADASVMPTLVSGNTNAPSIMIGERCADFLLGRG</sequence>
<dbReference type="PROSITE" id="PS00624">
    <property type="entry name" value="GMC_OXRED_2"/>
    <property type="match status" value="1"/>
</dbReference>
<dbReference type="AlphaFoldDB" id="A0A7X5F2X3"/>
<dbReference type="Gene3D" id="3.50.50.60">
    <property type="entry name" value="FAD/NAD(P)-binding domain"/>
    <property type="match status" value="1"/>
</dbReference>
<evidence type="ECO:0000256" key="6">
    <source>
        <dbReference type="RuleBase" id="RU003968"/>
    </source>
</evidence>
<dbReference type="InterPro" id="IPR007867">
    <property type="entry name" value="GMC_OxRtase_C"/>
</dbReference>
<dbReference type="PANTHER" id="PTHR11552">
    <property type="entry name" value="GLUCOSE-METHANOL-CHOLINE GMC OXIDOREDUCTASE"/>
    <property type="match status" value="1"/>
</dbReference>